<comment type="caution">
    <text evidence="2">The sequence shown here is derived from an EMBL/GenBank/DDBJ whole genome shotgun (WGS) entry which is preliminary data.</text>
</comment>
<feature type="compositionally biased region" description="Pro residues" evidence="1">
    <location>
        <begin position="71"/>
        <end position="86"/>
    </location>
</feature>
<gene>
    <name evidence="2" type="ORF">V6N11_043464</name>
</gene>
<keyword evidence="3" id="KW-1185">Reference proteome</keyword>
<accession>A0ABR2RD18</accession>
<evidence type="ECO:0000313" key="2">
    <source>
        <dbReference type="EMBL" id="KAK9010582.1"/>
    </source>
</evidence>
<evidence type="ECO:0000256" key="1">
    <source>
        <dbReference type="SAM" id="MobiDB-lite"/>
    </source>
</evidence>
<proteinExistence type="predicted"/>
<reference evidence="2 3" key="1">
    <citation type="journal article" date="2024" name="G3 (Bethesda)">
        <title>Genome assembly of Hibiscus sabdariffa L. provides insights into metabolisms of medicinal natural products.</title>
        <authorList>
            <person name="Kim T."/>
        </authorList>
    </citation>
    <scope>NUCLEOTIDE SEQUENCE [LARGE SCALE GENOMIC DNA]</scope>
    <source>
        <strain evidence="2">TK-2024</strain>
        <tissue evidence="2">Old leaves</tissue>
    </source>
</reference>
<organism evidence="2 3">
    <name type="scientific">Hibiscus sabdariffa</name>
    <name type="common">roselle</name>
    <dbReference type="NCBI Taxonomy" id="183260"/>
    <lineage>
        <taxon>Eukaryota</taxon>
        <taxon>Viridiplantae</taxon>
        <taxon>Streptophyta</taxon>
        <taxon>Embryophyta</taxon>
        <taxon>Tracheophyta</taxon>
        <taxon>Spermatophyta</taxon>
        <taxon>Magnoliopsida</taxon>
        <taxon>eudicotyledons</taxon>
        <taxon>Gunneridae</taxon>
        <taxon>Pentapetalae</taxon>
        <taxon>rosids</taxon>
        <taxon>malvids</taxon>
        <taxon>Malvales</taxon>
        <taxon>Malvaceae</taxon>
        <taxon>Malvoideae</taxon>
        <taxon>Hibiscus</taxon>
    </lineage>
</organism>
<dbReference type="Proteomes" id="UP001396334">
    <property type="component" value="Unassembled WGS sequence"/>
</dbReference>
<name>A0ABR2RD18_9ROSI</name>
<dbReference type="EMBL" id="JBBPBN010000023">
    <property type="protein sequence ID" value="KAK9010582.1"/>
    <property type="molecule type" value="Genomic_DNA"/>
</dbReference>
<feature type="region of interest" description="Disordered" evidence="1">
    <location>
        <begin position="66"/>
        <end position="104"/>
    </location>
</feature>
<sequence length="104" mass="11406">MPLWAASTRYSLVKGERIVRSVLTARLLIKMENRKGKRSSVPMTNLAVFLIISLAILPEMTVARQHYPTPAASPPPSETPPPPPSPKKSDTRGGEVYYLPPNGI</sequence>
<evidence type="ECO:0000313" key="3">
    <source>
        <dbReference type="Proteomes" id="UP001396334"/>
    </source>
</evidence>
<protein>
    <submittedName>
        <fullName evidence="2">Uncharacterized protein</fullName>
    </submittedName>
</protein>